<feature type="compositionally biased region" description="Acidic residues" evidence="1">
    <location>
        <begin position="494"/>
        <end position="518"/>
    </location>
</feature>
<proteinExistence type="predicted"/>
<feature type="region of interest" description="Disordered" evidence="1">
    <location>
        <begin position="194"/>
        <end position="289"/>
    </location>
</feature>
<feature type="compositionally biased region" description="Low complexity" evidence="1">
    <location>
        <begin position="1"/>
        <end position="20"/>
    </location>
</feature>
<accession>A0A9Q9ASE6</accession>
<organism evidence="2 3">
    <name type="scientific">Septoria linicola</name>
    <dbReference type="NCBI Taxonomy" id="215465"/>
    <lineage>
        <taxon>Eukaryota</taxon>
        <taxon>Fungi</taxon>
        <taxon>Dikarya</taxon>
        <taxon>Ascomycota</taxon>
        <taxon>Pezizomycotina</taxon>
        <taxon>Dothideomycetes</taxon>
        <taxon>Dothideomycetidae</taxon>
        <taxon>Mycosphaerellales</taxon>
        <taxon>Mycosphaerellaceae</taxon>
        <taxon>Septoria</taxon>
    </lineage>
</organism>
<dbReference type="AlphaFoldDB" id="A0A9Q9ASE6"/>
<feature type="compositionally biased region" description="Acidic residues" evidence="1">
    <location>
        <begin position="29"/>
        <end position="38"/>
    </location>
</feature>
<feature type="compositionally biased region" description="Acidic residues" evidence="1">
    <location>
        <begin position="636"/>
        <end position="646"/>
    </location>
</feature>
<sequence>MAFASLSLPPMEEPMEMSSPAAGQHLDGDIDIDFDDYGADQTNDDEHMLEDGDPMRPGTAVTDDMMADVDHPQVTSVPTTVEEEMQDSDEAAQPVEQQMNDEELIDYEDEFYPDPPHEALVGTTFQAQDHNGTGADTLSAPVVENSLLMEKNAAVESDQVDEEIVRRAEDVTVEPPSDTLEATTFEARHSAIAEESDQVQPPVDESAALAQQEDAPPESIPAAPNAQTTGESTIPAEDVGAPEGTTSPAVEQTLEQEVTASPQKMAPQHLGTIDVSGGSVADAPPTPTDQTLHAMSIAFGKYQWPLFKSRSQPDGLLKDDNLLNVSLADLLHNVRDRLALKVSADDMVTDTRDLVLNFDIFGLTVAESSLHASATSLNDVLAVYLTLHENDGITEHDAPPLFMTLTTQINFHNSIASLKQLAATGAGLPSVPDHVDDDTAEIDQEEDTSAEILEAKAAQLEGGETTYDPEHDPEESEVQEDLTGQIYEYYEEDHEDREDYEGYEDDEPASGDQEDAQPTDDGHDESFQDNKVDNPLATQLTSLVEVTEPSGPLDSTVEETEVAAEPKSDNSSSGVRAHVTSNSTGEYPLEDLIDWDDVDLTSDNSELYIDNGEDDYSAAVSADQLNPQEETHDNAVDDPDQNDEAAGDVLEFASEYFDGEDQPHDDGDESVTKHDPDHEEQYDNAVDSVDSTNQAVDSTDVLDVDHTSYTEGDEQYDTAFDLLDDDGNEPFNDNEDAADIPSQSQAPELDEDDIGFDLDEEDVAPASPSPATSTPRHGKRPLEEVADDEDRIDFDEPELKKARAD</sequence>
<evidence type="ECO:0000313" key="3">
    <source>
        <dbReference type="Proteomes" id="UP001056384"/>
    </source>
</evidence>
<feature type="region of interest" description="Disordered" evidence="1">
    <location>
        <begin position="1"/>
        <end position="62"/>
    </location>
</feature>
<gene>
    <name evidence="2" type="ORF">Slin15195_G032050</name>
</gene>
<feature type="compositionally biased region" description="Acidic residues" evidence="1">
    <location>
        <begin position="711"/>
        <end position="738"/>
    </location>
</feature>
<keyword evidence="3" id="KW-1185">Reference proteome</keyword>
<evidence type="ECO:0000256" key="1">
    <source>
        <dbReference type="SAM" id="MobiDB-lite"/>
    </source>
</evidence>
<feature type="region of interest" description="Disordered" evidence="1">
    <location>
        <begin position="153"/>
        <end position="182"/>
    </location>
</feature>
<dbReference type="EMBL" id="CP099419">
    <property type="protein sequence ID" value="USW49886.1"/>
    <property type="molecule type" value="Genomic_DNA"/>
</dbReference>
<protein>
    <submittedName>
        <fullName evidence="2">Uncharacterized protein</fullName>
    </submittedName>
</protein>
<feature type="region of interest" description="Disordered" evidence="1">
    <location>
        <begin position="494"/>
        <end position="592"/>
    </location>
</feature>
<feature type="compositionally biased region" description="Polar residues" evidence="1">
    <location>
        <begin position="569"/>
        <end position="585"/>
    </location>
</feature>
<evidence type="ECO:0000313" key="2">
    <source>
        <dbReference type="EMBL" id="USW49886.1"/>
    </source>
</evidence>
<feature type="compositionally biased region" description="Acidic residues" evidence="1">
    <location>
        <begin position="748"/>
        <end position="763"/>
    </location>
</feature>
<dbReference type="Proteomes" id="UP001056384">
    <property type="component" value="Chromosome 2"/>
</dbReference>
<feature type="compositionally biased region" description="Basic and acidic residues" evidence="1">
    <location>
        <begin position="661"/>
        <end position="681"/>
    </location>
</feature>
<feature type="region of interest" description="Disordered" evidence="1">
    <location>
        <begin position="605"/>
        <end position="805"/>
    </location>
</feature>
<feature type="compositionally biased region" description="Basic and acidic residues" evidence="1">
    <location>
        <begin position="520"/>
        <end position="532"/>
    </location>
</feature>
<reference evidence="2" key="1">
    <citation type="submission" date="2022-06" db="EMBL/GenBank/DDBJ databases">
        <title>Complete genome sequences of two strains of the flax pathogen Septoria linicola.</title>
        <authorList>
            <person name="Lapalu N."/>
            <person name="Simon A."/>
            <person name="Demenou B."/>
            <person name="Paumier D."/>
            <person name="Guillot M.-P."/>
            <person name="Gout L."/>
            <person name="Valade R."/>
        </authorList>
    </citation>
    <scope>NUCLEOTIDE SEQUENCE</scope>
    <source>
        <strain evidence="2">SE15195</strain>
    </source>
</reference>
<feature type="compositionally biased region" description="Polar residues" evidence="1">
    <location>
        <begin position="244"/>
        <end position="262"/>
    </location>
</feature>
<name>A0A9Q9ASE6_9PEZI</name>
<dbReference type="OrthoDB" id="5339076at2759"/>
<feature type="compositionally biased region" description="Acidic residues" evidence="1">
    <location>
        <begin position="784"/>
        <end position="796"/>
    </location>
</feature>
<feature type="compositionally biased region" description="Low complexity" evidence="1">
    <location>
        <begin position="764"/>
        <end position="775"/>
    </location>
</feature>
<feature type="compositionally biased region" description="Basic and acidic residues" evidence="1">
    <location>
        <begin position="44"/>
        <end position="54"/>
    </location>
</feature>
<dbReference type="InterPro" id="IPR018822">
    <property type="entry name" value="UPF0646"/>
</dbReference>
<dbReference type="Pfam" id="PF10336">
    <property type="entry name" value="DUF2420"/>
    <property type="match status" value="1"/>
</dbReference>